<dbReference type="GO" id="GO:0004252">
    <property type="term" value="F:serine-type endopeptidase activity"/>
    <property type="evidence" value="ECO:0007669"/>
    <property type="project" value="UniProtKB-UniRule"/>
</dbReference>
<dbReference type="GeneTree" id="ENSGT00940000163621"/>
<dbReference type="Pfam" id="PF01390">
    <property type="entry name" value="SEA"/>
    <property type="match status" value="1"/>
</dbReference>
<comment type="similarity">
    <text evidence="10">Belongs to the peptidase S1 family.</text>
</comment>
<evidence type="ECO:0000256" key="11">
    <source>
        <dbReference type="PIRSR" id="PIRSR037941-1"/>
    </source>
</evidence>
<dbReference type="eggNOG" id="KOG3627">
    <property type="taxonomic scope" value="Eukaryota"/>
</dbReference>
<evidence type="ECO:0000256" key="8">
    <source>
        <dbReference type="ARBA" id="ARBA00023136"/>
    </source>
</evidence>
<feature type="active site" description="Charge relay system" evidence="11">
    <location>
        <position position="230"/>
    </location>
</feature>
<dbReference type="Proteomes" id="UP000007648">
    <property type="component" value="Unassembled WGS sequence"/>
</dbReference>
<feature type="transmembrane region" description="Helical" evidence="12">
    <location>
        <begin position="20"/>
        <end position="45"/>
    </location>
</feature>
<dbReference type="EC" id="3.4.21.-" evidence="10"/>
<evidence type="ECO:0000259" key="14">
    <source>
        <dbReference type="PROSITE" id="PS50240"/>
    </source>
</evidence>
<evidence type="ECO:0000256" key="1">
    <source>
        <dbReference type="ARBA" id="ARBA00004606"/>
    </source>
</evidence>
<keyword evidence="6" id="KW-0735">Signal-anchor</keyword>
<dbReference type="CDD" id="cd00190">
    <property type="entry name" value="Tryp_SPc"/>
    <property type="match status" value="1"/>
</dbReference>
<dbReference type="InterPro" id="IPR043504">
    <property type="entry name" value="Peptidase_S1_PA_chymotrypsin"/>
</dbReference>
<dbReference type="SUPFAM" id="SSF82671">
    <property type="entry name" value="SEA domain"/>
    <property type="match status" value="1"/>
</dbReference>
<dbReference type="FunCoup" id="G3VYT9">
    <property type="interactions" value="97"/>
</dbReference>
<dbReference type="SUPFAM" id="SSF50494">
    <property type="entry name" value="Trypsin-like serine proteases"/>
    <property type="match status" value="1"/>
</dbReference>
<dbReference type="InterPro" id="IPR000082">
    <property type="entry name" value="SEA_dom"/>
</dbReference>
<dbReference type="Gene3D" id="2.40.10.10">
    <property type="entry name" value="Trypsin-like serine proteases"/>
    <property type="match status" value="2"/>
</dbReference>
<dbReference type="PIRSF" id="PIRSF037941">
    <property type="entry name" value="TMPRSS11ABCDE"/>
    <property type="match status" value="1"/>
</dbReference>
<evidence type="ECO:0000256" key="6">
    <source>
        <dbReference type="ARBA" id="ARBA00022968"/>
    </source>
</evidence>
<dbReference type="GO" id="GO:0005576">
    <property type="term" value="C:extracellular region"/>
    <property type="evidence" value="ECO:0007669"/>
    <property type="project" value="InterPro"/>
</dbReference>
<evidence type="ECO:0000256" key="5">
    <source>
        <dbReference type="ARBA" id="ARBA00022825"/>
    </source>
</evidence>
<evidence type="ECO:0000313" key="16">
    <source>
        <dbReference type="Proteomes" id="UP000007648"/>
    </source>
</evidence>
<sequence>FLFFLSRPVAAFQRASLPLWMIALIVFGVVAVLGVTIGLLVHFLAVENKTYYYQGNFKVKDIPYNSNYEKETSEETAALSKMIETRMIDAFQASSIHNHYINSQVIKLSPSSDGVTVDIWLMFKSPLGKKAIIRRKIGSILYHVLKNNTASLTSDPSSLKLTEVSKVHAENTVNKCCGRRAKMSSAYDRIKGGSAAQEGEWPWQASLKVKDRHYCGATLISNRWLVTAAHCFKEHKNISEWTVSFGTVVKPPYMKNRIKYFIVHENYNPRAHHDDIAVVLLAEPVPFTNNVHRVCLPEATQNFPPGSDVVVTGWGALSKDGEFPKLLQKAPVKIIDTEICNSKDSYFGLISDTMLCAGYIEGHIDACQGDSGGPLVHPNSRKIWFLVGIVSWGEDCGKKNKPGVYTRVTSYRSWIASKTGI</sequence>
<dbReference type="PROSITE" id="PS50024">
    <property type="entry name" value="SEA"/>
    <property type="match status" value="1"/>
</dbReference>
<keyword evidence="16" id="KW-1185">Reference proteome</keyword>
<name>G3VYT9_SARHA</name>
<dbReference type="SMART" id="SM00020">
    <property type="entry name" value="Tryp_SPc"/>
    <property type="match status" value="1"/>
</dbReference>
<keyword evidence="3 12" id="KW-0812">Transmembrane</keyword>
<evidence type="ECO:0000256" key="10">
    <source>
        <dbReference type="PIRNR" id="PIRNR037941"/>
    </source>
</evidence>
<dbReference type="Pfam" id="PF00089">
    <property type="entry name" value="Trypsin"/>
    <property type="match status" value="1"/>
</dbReference>
<dbReference type="AlphaFoldDB" id="G3VYT9"/>
<evidence type="ECO:0000256" key="9">
    <source>
        <dbReference type="ARBA" id="ARBA00023157"/>
    </source>
</evidence>
<protein>
    <recommendedName>
        <fullName evidence="10">Transmembrane protease serine</fullName>
        <ecNumber evidence="10">3.4.21.-</ecNumber>
    </recommendedName>
</protein>
<evidence type="ECO:0000256" key="12">
    <source>
        <dbReference type="SAM" id="Phobius"/>
    </source>
</evidence>
<reference evidence="15" key="2">
    <citation type="submission" date="2025-08" db="UniProtKB">
        <authorList>
            <consortium name="Ensembl"/>
        </authorList>
    </citation>
    <scope>IDENTIFICATION</scope>
</reference>
<dbReference type="InterPro" id="IPR009003">
    <property type="entry name" value="Peptidase_S1_PA"/>
</dbReference>
<feature type="active site" description="Charge relay system" evidence="11">
    <location>
        <position position="275"/>
    </location>
</feature>
<dbReference type="PANTHER" id="PTHR24252">
    <property type="entry name" value="ACROSIN-RELATED"/>
    <property type="match status" value="1"/>
</dbReference>
<evidence type="ECO:0000256" key="3">
    <source>
        <dbReference type="ARBA" id="ARBA00022692"/>
    </source>
</evidence>
<organism evidence="15 16">
    <name type="scientific">Sarcophilus harrisii</name>
    <name type="common">Tasmanian devil</name>
    <name type="synonym">Sarcophilus laniarius</name>
    <dbReference type="NCBI Taxonomy" id="9305"/>
    <lineage>
        <taxon>Eukaryota</taxon>
        <taxon>Metazoa</taxon>
        <taxon>Chordata</taxon>
        <taxon>Craniata</taxon>
        <taxon>Vertebrata</taxon>
        <taxon>Euteleostomi</taxon>
        <taxon>Mammalia</taxon>
        <taxon>Metatheria</taxon>
        <taxon>Dasyuromorphia</taxon>
        <taxon>Dasyuridae</taxon>
        <taxon>Sarcophilus</taxon>
    </lineage>
</organism>
<keyword evidence="7 12" id="KW-1133">Transmembrane helix</keyword>
<reference evidence="15 16" key="1">
    <citation type="journal article" date="2011" name="Proc. Natl. Acad. Sci. U.S.A.">
        <title>Genetic diversity and population structure of the endangered marsupial Sarcophilus harrisii (Tasmanian devil).</title>
        <authorList>
            <person name="Miller W."/>
            <person name="Hayes V.M."/>
            <person name="Ratan A."/>
            <person name="Petersen D.C."/>
            <person name="Wittekindt N.E."/>
            <person name="Miller J."/>
            <person name="Walenz B."/>
            <person name="Knight J."/>
            <person name="Qi J."/>
            <person name="Zhao F."/>
            <person name="Wang Q."/>
            <person name="Bedoya-Reina O.C."/>
            <person name="Katiyar N."/>
            <person name="Tomsho L.P."/>
            <person name="Kasson L.M."/>
            <person name="Hardie R.A."/>
            <person name="Woodbridge P."/>
            <person name="Tindall E.A."/>
            <person name="Bertelsen M.F."/>
            <person name="Dixon D."/>
            <person name="Pyecroft S."/>
            <person name="Helgen K.M."/>
            <person name="Lesk A.M."/>
            <person name="Pringle T.H."/>
            <person name="Patterson N."/>
            <person name="Zhang Y."/>
            <person name="Kreiss A."/>
            <person name="Woods G.M."/>
            <person name="Jones M.E."/>
            <person name="Schuster S.C."/>
        </authorList>
    </citation>
    <scope>NUCLEOTIDE SEQUENCE [LARGE SCALE GENOMIC DNA]</scope>
</reference>
<keyword evidence="2 10" id="KW-0645">Protease</keyword>
<feature type="active site" description="Charge relay system" evidence="11">
    <location>
        <position position="371"/>
    </location>
</feature>
<dbReference type="InterPro" id="IPR001254">
    <property type="entry name" value="Trypsin_dom"/>
</dbReference>
<evidence type="ECO:0000256" key="2">
    <source>
        <dbReference type="ARBA" id="ARBA00022670"/>
    </source>
</evidence>
<accession>G3VYT9</accession>
<dbReference type="PRINTS" id="PR00722">
    <property type="entry name" value="CHYMOTRYPSIN"/>
</dbReference>
<keyword evidence="5 10" id="KW-0720">Serine protease</keyword>
<evidence type="ECO:0000256" key="4">
    <source>
        <dbReference type="ARBA" id="ARBA00022801"/>
    </source>
</evidence>
<evidence type="ECO:0000259" key="13">
    <source>
        <dbReference type="PROSITE" id="PS50024"/>
    </source>
</evidence>
<reference evidence="15" key="3">
    <citation type="submission" date="2025-09" db="UniProtKB">
        <authorList>
            <consortium name="Ensembl"/>
        </authorList>
    </citation>
    <scope>IDENTIFICATION</scope>
</reference>
<dbReference type="InterPro" id="IPR018114">
    <property type="entry name" value="TRYPSIN_HIS"/>
</dbReference>
<keyword evidence="8 10" id="KW-0472">Membrane</keyword>
<dbReference type="PROSITE" id="PS00134">
    <property type="entry name" value="TRYPSIN_HIS"/>
    <property type="match status" value="1"/>
</dbReference>
<dbReference type="PROSITE" id="PS00135">
    <property type="entry name" value="TRYPSIN_SER"/>
    <property type="match status" value="1"/>
</dbReference>
<dbReference type="InterPro" id="IPR017329">
    <property type="entry name" value="Pept_S1A_HAT/DESC1"/>
</dbReference>
<dbReference type="FunFam" id="2.40.10.10:FF:000003">
    <property type="entry name" value="Transmembrane serine protease 3"/>
    <property type="match status" value="1"/>
</dbReference>
<dbReference type="GO" id="GO:0006508">
    <property type="term" value="P:proteolysis"/>
    <property type="evidence" value="ECO:0007669"/>
    <property type="project" value="UniProtKB-KW"/>
</dbReference>
<feature type="domain" description="SEA" evidence="13">
    <location>
        <begin position="49"/>
        <end position="166"/>
    </location>
</feature>
<dbReference type="InterPro" id="IPR001314">
    <property type="entry name" value="Peptidase_S1A"/>
</dbReference>
<evidence type="ECO:0000256" key="7">
    <source>
        <dbReference type="ARBA" id="ARBA00022989"/>
    </source>
</evidence>
<dbReference type="InParanoid" id="G3VYT9"/>
<proteinExistence type="inferred from homology"/>
<dbReference type="HOGENOM" id="CLU_006842_19_0_1"/>
<dbReference type="STRING" id="9305.ENSSHAP00000008344"/>
<dbReference type="PROSITE" id="PS50240">
    <property type="entry name" value="TRYPSIN_DOM"/>
    <property type="match status" value="1"/>
</dbReference>
<dbReference type="InterPro" id="IPR033116">
    <property type="entry name" value="TRYPSIN_SER"/>
</dbReference>
<dbReference type="InterPro" id="IPR036364">
    <property type="entry name" value="SEA_dom_sf"/>
</dbReference>
<keyword evidence="9" id="KW-1015">Disulfide bond</keyword>
<keyword evidence="4 10" id="KW-0378">Hydrolase</keyword>
<evidence type="ECO:0000313" key="15">
    <source>
        <dbReference type="Ensembl" id="ENSSHAP00000008344.1"/>
    </source>
</evidence>
<dbReference type="PANTHER" id="PTHR24252:SF28">
    <property type="entry name" value="TRANSMEMBRANE PROTEASE SERINE 11C ISOFORM X1"/>
    <property type="match status" value="1"/>
</dbReference>
<dbReference type="GO" id="GO:0005886">
    <property type="term" value="C:plasma membrane"/>
    <property type="evidence" value="ECO:0007669"/>
    <property type="project" value="InterPro"/>
</dbReference>
<dbReference type="Ensembl" id="ENSSHAT00000008412.2">
    <property type="protein sequence ID" value="ENSSHAP00000008344.1"/>
    <property type="gene ID" value="ENSSHAG00000007228.2"/>
</dbReference>
<feature type="domain" description="Peptidase S1" evidence="14">
    <location>
        <begin position="190"/>
        <end position="420"/>
    </location>
</feature>
<dbReference type="Gene3D" id="3.30.70.960">
    <property type="entry name" value="SEA domain"/>
    <property type="match status" value="1"/>
</dbReference>
<dbReference type="OMA" id="QIFIHEN"/>
<comment type="subcellular location">
    <subcellularLocation>
        <location evidence="1">Membrane</location>
        <topology evidence="1">Single-pass type II membrane protein</topology>
    </subcellularLocation>
</comment>